<dbReference type="SUPFAM" id="SSF54637">
    <property type="entry name" value="Thioesterase/thiol ester dehydrase-isomerase"/>
    <property type="match status" value="1"/>
</dbReference>
<comment type="caution">
    <text evidence="2">The sequence shown here is derived from an EMBL/GenBank/DDBJ whole genome shotgun (WGS) entry which is preliminary data.</text>
</comment>
<dbReference type="PANTHER" id="PTHR46263">
    <property type="entry name" value="ARMADILLO REPEAT-CONTAINING PROTEIN 7"/>
    <property type="match status" value="1"/>
</dbReference>
<gene>
    <name evidence="2" type="ORF">Pcinc_009645</name>
</gene>
<evidence type="ECO:0000313" key="2">
    <source>
        <dbReference type="EMBL" id="KAK3886185.1"/>
    </source>
</evidence>
<dbReference type="Proteomes" id="UP001286313">
    <property type="component" value="Unassembled WGS sequence"/>
</dbReference>
<dbReference type="PANTHER" id="PTHR46263:SF1">
    <property type="entry name" value="ARMADILLO REPEAT-CONTAINING PROTEIN 7"/>
    <property type="match status" value="1"/>
</dbReference>
<sequence length="311" mass="34210">MFTSQALLERRSGKKGVDRPQYLKELLEEFNNTDQPEVKCQVLANLANFAYDPINYPWLRQLGVIDVFLTQVSEGSTDLCHFATAGLSNLALDKENKAYINKSGGVAIVSECLNSHHPDIVAAALTTLMFLVTPQSKPEITNGSVVKQVVTLTTSDDPRIRNLANIFLVDYCTSQQEGDVATVQRTFTQKEVEEFARLTGDWNPIHTDTASAKSRFEQCIVHGALLNGVVSGVIGTRLPGPGTVVARQELYFPNPCYTGEELLVTVKLASLRKLSTIQFSCTTTDKGKVVLRGSAKLILPNLHEYNFNTDG</sequence>
<name>A0AAE1G4Y5_PETCI</name>
<protein>
    <recommendedName>
        <fullName evidence="1">MaoC-like domain-containing protein</fullName>
    </recommendedName>
</protein>
<dbReference type="GO" id="GO:0018812">
    <property type="term" value="F:3-hydroxyacyl-CoA dehydratase activity"/>
    <property type="evidence" value="ECO:0007669"/>
    <property type="project" value="UniProtKB-ARBA"/>
</dbReference>
<dbReference type="Pfam" id="PF01575">
    <property type="entry name" value="MaoC_dehydratas"/>
    <property type="match status" value="1"/>
</dbReference>
<keyword evidence="3" id="KW-1185">Reference proteome</keyword>
<accession>A0AAE1G4Y5</accession>
<dbReference type="InterPro" id="IPR002539">
    <property type="entry name" value="MaoC-like_dom"/>
</dbReference>
<dbReference type="EMBL" id="JAWQEG010000724">
    <property type="protein sequence ID" value="KAK3886185.1"/>
    <property type="molecule type" value="Genomic_DNA"/>
</dbReference>
<dbReference type="AlphaFoldDB" id="A0AAE1G4Y5"/>
<dbReference type="InterPro" id="IPR011989">
    <property type="entry name" value="ARM-like"/>
</dbReference>
<dbReference type="CDD" id="cd03449">
    <property type="entry name" value="R_hydratase"/>
    <property type="match status" value="1"/>
</dbReference>
<reference evidence="2" key="1">
    <citation type="submission" date="2023-10" db="EMBL/GenBank/DDBJ databases">
        <title>Genome assemblies of two species of porcelain crab, Petrolisthes cinctipes and Petrolisthes manimaculis (Anomura: Porcellanidae).</title>
        <authorList>
            <person name="Angst P."/>
        </authorList>
    </citation>
    <scope>NUCLEOTIDE SEQUENCE</scope>
    <source>
        <strain evidence="2">PB745_01</strain>
        <tissue evidence="2">Gill</tissue>
    </source>
</reference>
<dbReference type="Gene3D" id="3.10.129.10">
    <property type="entry name" value="Hotdog Thioesterase"/>
    <property type="match status" value="1"/>
</dbReference>
<evidence type="ECO:0000259" key="1">
    <source>
        <dbReference type="Pfam" id="PF01575"/>
    </source>
</evidence>
<evidence type="ECO:0000313" key="3">
    <source>
        <dbReference type="Proteomes" id="UP001286313"/>
    </source>
</evidence>
<dbReference type="InterPro" id="IPR016024">
    <property type="entry name" value="ARM-type_fold"/>
</dbReference>
<dbReference type="InterPro" id="IPR029069">
    <property type="entry name" value="HotDog_dom_sf"/>
</dbReference>
<dbReference type="SUPFAM" id="SSF48371">
    <property type="entry name" value="ARM repeat"/>
    <property type="match status" value="1"/>
</dbReference>
<dbReference type="InterPro" id="IPR042462">
    <property type="entry name" value="ARMC7"/>
</dbReference>
<dbReference type="Gene3D" id="1.25.10.10">
    <property type="entry name" value="Leucine-rich Repeat Variant"/>
    <property type="match status" value="1"/>
</dbReference>
<feature type="domain" description="MaoC-like" evidence="1">
    <location>
        <begin position="181"/>
        <end position="274"/>
    </location>
</feature>
<proteinExistence type="predicted"/>
<organism evidence="2 3">
    <name type="scientific">Petrolisthes cinctipes</name>
    <name type="common">Flat porcelain crab</name>
    <dbReference type="NCBI Taxonomy" id="88211"/>
    <lineage>
        <taxon>Eukaryota</taxon>
        <taxon>Metazoa</taxon>
        <taxon>Ecdysozoa</taxon>
        <taxon>Arthropoda</taxon>
        <taxon>Crustacea</taxon>
        <taxon>Multicrustacea</taxon>
        <taxon>Malacostraca</taxon>
        <taxon>Eumalacostraca</taxon>
        <taxon>Eucarida</taxon>
        <taxon>Decapoda</taxon>
        <taxon>Pleocyemata</taxon>
        <taxon>Anomura</taxon>
        <taxon>Galatheoidea</taxon>
        <taxon>Porcellanidae</taxon>
        <taxon>Petrolisthes</taxon>
    </lineage>
</organism>